<gene>
    <name evidence="1" type="ORF">OIK44_07925</name>
</gene>
<dbReference type="Proteomes" id="UP001221208">
    <property type="component" value="Unassembled WGS sequence"/>
</dbReference>
<evidence type="ECO:0000313" key="1">
    <source>
        <dbReference type="EMBL" id="MDC8757511.1"/>
    </source>
</evidence>
<dbReference type="Pfam" id="PF03245">
    <property type="entry name" value="Phage_lysis"/>
    <property type="match status" value="1"/>
</dbReference>
<comment type="caution">
    <text evidence="1">The sequence shown here is derived from an EMBL/GenBank/DDBJ whole genome shotgun (WGS) entry which is preliminary data.</text>
</comment>
<sequence>MMPLAWPGMALQKCLAPALGMIVGAMLSWTVQGWRKDATIADLRRAAATSEAAAATRLAQATGHARELERAAALGLDNHTEQFKLEMSHAQAERDRFIADVRGGAVRLSIPVAGACAVGAAYSAPAGEDSDQARAELNIEAAAALGAIAGDGDDAARQLNACIDAYNSIREQFNVQAQ</sequence>
<proteinExistence type="predicted"/>
<dbReference type="RefSeq" id="WP_273670183.1">
    <property type="nucleotide sequence ID" value="NZ_JAQQXR010000002.1"/>
</dbReference>
<reference evidence="1 2" key="1">
    <citation type="submission" date="2022-10" db="EMBL/GenBank/DDBJ databases">
        <title>Janthinobacterium sp. hw3 Genome sequencing.</title>
        <authorList>
            <person name="Park S."/>
        </authorList>
    </citation>
    <scope>NUCLEOTIDE SEQUENCE [LARGE SCALE GENOMIC DNA]</scope>
    <source>
        <strain evidence="2">hw3</strain>
    </source>
</reference>
<name>A0ABT5JZN0_9BURK</name>
<dbReference type="InterPro" id="IPR004929">
    <property type="entry name" value="I-spanin"/>
</dbReference>
<organism evidence="1 2">
    <name type="scientific">Janthinobacterium fluminis</name>
    <dbReference type="NCBI Taxonomy" id="2987524"/>
    <lineage>
        <taxon>Bacteria</taxon>
        <taxon>Pseudomonadati</taxon>
        <taxon>Pseudomonadota</taxon>
        <taxon>Betaproteobacteria</taxon>
        <taxon>Burkholderiales</taxon>
        <taxon>Oxalobacteraceae</taxon>
        <taxon>Janthinobacterium</taxon>
    </lineage>
</organism>
<protein>
    <submittedName>
        <fullName evidence="1">Lysis system i-spanin subunit Rz</fullName>
    </submittedName>
</protein>
<accession>A0ABT5JZN0</accession>
<evidence type="ECO:0000313" key="2">
    <source>
        <dbReference type="Proteomes" id="UP001221208"/>
    </source>
</evidence>
<dbReference type="EMBL" id="JAQQXR010000002">
    <property type="protein sequence ID" value="MDC8757511.1"/>
    <property type="molecule type" value="Genomic_DNA"/>
</dbReference>
<keyword evidence="2" id="KW-1185">Reference proteome</keyword>